<proteinExistence type="predicted"/>
<sequence length="546" mass="63127">MYSKNNYYSYVGHQSTFGCRMCTAKGQYAAGASNKNGVYFLNTEVAAYRTIEELKNGDSNTNMPALPPAIIKLNTFSGFMFFNLNEFHLISRNIAQLFFNMLDPSTNEKFFHKDNIQQNQKYTFRFKREFFPKSKIIDSISGKINESRAMIPTTFQGSWTSINRGFYRGIDWLDTFMYVLPSIVLWRLEDGAAKKALMDLINGCALALQWSIETRDLRKIKLCFSRWNVFLRDQVKKKGINERVFTVNNHYLTHICYITEMLGPMKAYSTRSTERTIKKFSNLIAGKTKTGINASNLLLKLTNYNSNLIKQLEEDTKRLDMTDTYDSTYISHPSGCKDAPQLWEPTNKEEECIDADNREAFHGVLGSQVELALKSYYTRLPNNVSNVIENRKIRLYFRLWLDSTVYSSSLYKSRKNLTSRAGHYVMFIASRYGSIRHQDVWFVSEVLCYFTHLHCGITRFLAIGKLFMNKSGDSMDEFGVPIVGKYMDGDRYAVFDVEDILYNVGLVNYKDNNEGIYKVIWPYTVFGEKLDKRKPGKLNDILDSLV</sequence>
<protein>
    <submittedName>
        <fullName evidence="1">Uncharacterized protein</fullName>
    </submittedName>
</protein>
<comment type="caution">
    <text evidence="1">The sequence shown here is derived from an EMBL/GenBank/DDBJ whole genome shotgun (WGS) entry which is preliminary data.</text>
</comment>
<organism evidence="1 2">
    <name type="scientific">Mucor plumbeus</name>
    <dbReference type="NCBI Taxonomy" id="97098"/>
    <lineage>
        <taxon>Eukaryota</taxon>
        <taxon>Fungi</taxon>
        <taxon>Fungi incertae sedis</taxon>
        <taxon>Mucoromycota</taxon>
        <taxon>Mucoromycotina</taxon>
        <taxon>Mucoromycetes</taxon>
        <taxon>Mucorales</taxon>
        <taxon>Mucorineae</taxon>
        <taxon>Mucoraceae</taxon>
        <taxon>Mucor</taxon>
    </lineage>
</organism>
<dbReference type="PROSITE" id="PS51257">
    <property type="entry name" value="PROKAR_LIPOPROTEIN"/>
    <property type="match status" value="1"/>
</dbReference>
<dbReference type="OrthoDB" id="2289822at2759"/>
<reference evidence="1" key="1">
    <citation type="submission" date="2020-12" db="EMBL/GenBank/DDBJ databases">
        <title>Metabolic potential, ecology and presence of endohyphal bacteria is reflected in genomic diversity of Mucoromycotina.</title>
        <authorList>
            <person name="Muszewska A."/>
            <person name="Okrasinska A."/>
            <person name="Steczkiewicz K."/>
            <person name="Drgas O."/>
            <person name="Orlowska M."/>
            <person name="Perlinska-Lenart U."/>
            <person name="Aleksandrzak-Piekarczyk T."/>
            <person name="Szatraj K."/>
            <person name="Zielenkiewicz U."/>
            <person name="Pilsyk S."/>
            <person name="Malc E."/>
            <person name="Mieczkowski P."/>
            <person name="Kruszewska J.S."/>
            <person name="Biernat P."/>
            <person name="Pawlowska J."/>
        </authorList>
    </citation>
    <scope>NUCLEOTIDE SEQUENCE</scope>
    <source>
        <strain evidence="1">CBS 226.32</strain>
    </source>
</reference>
<gene>
    <name evidence="1" type="ORF">INT46_001808</name>
</gene>
<keyword evidence="2" id="KW-1185">Reference proteome</keyword>
<evidence type="ECO:0000313" key="2">
    <source>
        <dbReference type="Proteomes" id="UP000650833"/>
    </source>
</evidence>
<evidence type="ECO:0000313" key="1">
    <source>
        <dbReference type="EMBL" id="KAG2197301.1"/>
    </source>
</evidence>
<name>A0A8H7USU0_9FUNG</name>
<accession>A0A8H7USU0</accession>
<dbReference type="EMBL" id="JAEPRC010000435">
    <property type="protein sequence ID" value="KAG2197301.1"/>
    <property type="molecule type" value="Genomic_DNA"/>
</dbReference>
<dbReference type="Proteomes" id="UP000650833">
    <property type="component" value="Unassembled WGS sequence"/>
</dbReference>
<dbReference type="AlphaFoldDB" id="A0A8H7USU0"/>